<keyword evidence="2" id="KW-0378">Hydrolase</keyword>
<organism evidence="2 3">
    <name type="scientific">Ajellomyces capsulatus</name>
    <name type="common">Darling's disease fungus</name>
    <name type="synonym">Histoplasma capsulatum</name>
    <dbReference type="NCBI Taxonomy" id="5037"/>
    <lineage>
        <taxon>Eukaryota</taxon>
        <taxon>Fungi</taxon>
        <taxon>Dikarya</taxon>
        <taxon>Ascomycota</taxon>
        <taxon>Pezizomycotina</taxon>
        <taxon>Eurotiomycetes</taxon>
        <taxon>Eurotiomycetidae</taxon>
        <taxon>Onygenales</taxon>
        <taxon>Ajellomycetaceae</taxon>
        <taxon>Histoplasma</taxon>
    </lineage>
</organism>
<feature type="region of interest" description="Disordered" evidence="1">
    <location>
        <begin position="234"/>
        <end position="253"/>
    </location>
</feature>
<name>A0A8H7ZBH4_AJECA</name>
<evidence type="ECO:0000313" key="3">
    <source>
        <dbReference type="Proteomes" id="UP000670092"/>
    </source>
</evidence>
<dbReference type="Proteomes" id="UP000670092">
    <property type="component" value="Unassembled WGS sequence"/>
</dbReference>
<dbReference type="SUPFAM" id="SSF56784">
    <property type="entry name" value="HAD-like"/>
    <property type="match status" value="1"/>
</dbReference>
<accession>A0A8H7ZBH4</accession>
<dbReference type="PANTHER" id="PTHR43885:SF1">
    <property type="entry name" value="SUPERFAMILY HYDROLASE, PUTATIVE (AFU_ORTHOLOGUE AFUA_4G13290)-RELATED"/>
    <property type="match status" value="1"/>
</dbReference>
<proteinExistence type="predicted"/>
<dbReference type="VEuPathDB" id="FungiDB:I7I52_02918"/>
<dbReference type="Pfam" id="PF00702">
    <property type="entry name" value="Hydrolase"/>
    <property type="match status" value="1"/>
</dbReference>
<dbReference type="Gene3D" id="1.10.260.80">
    <property type="match status" value="1"/>
</dbReference>
<dbReference type="InterPro" id="IPR023214">
    <property type="entry name" value="HAD_sf"/>
</dbReference>
<evidence type="ECO:0000313" key="2">
    <source>
        <dbReference type="EMBL" id="KAG5304544.1"/>
    </source>
</evidence>
<dbReference type="InterPro" id="IPR036412">
    <property type="entry name" value="HAD-like_sf"/>
</dbReference>
<evidence type="ECO:0000256" key="1">
    <source>
        <dbReference type="SAM" id="MobiDB-lite"/>
    </source>
</evidence>
<reference evidence="2 3" key="1">
    <citation type="submission" date="2021-01" db="EMBL/GenBank/DDBJ databases">
        <title>Chromosome-level genome assembly of a human fungal pathogen reveals clustering of transcriptionally co-regulated genes.</title>
        <authorList>
            <person name="Voorhies M."/>
            <person name="Cohen S."/>
            <person name="Shea T.P."/>
            <person name="Petrus S."/>
            <person name="Munoz J.F."/>
            <person name="Poplawski S."/>
            <person name="Goldman W.E."/>
            <person name="Michael T."/>
            <person name="Cuomo C.A."/>
            <person name="Sil A."/>
            <person name="Beyhan S."/>
        </authorList>
    </citation>
    <scope>NUCLEOTIDE SEQUENCE [LARGE SCALE GENOMIC DNA]</scope>
    <source>
        <strain evidence="2 3">G184AR</strain>
    </source>
</reference>
<dbReference type="InterPro" id="IPR006439">
    <property type="entry name" value="HAD-SF_hydro_IA"/>
</dbReference>
<dbReference type="PANTHER" id="PTHR43885">
    <property type="entry name" value="HALOACID DEHALOGENASE-LIKE HYDROLASE"/>
    <property type="match status" value="1"/>
</dbReference>
<dbReference type="SFLD" id="SFLDS00003">
    <property type="entry name" value="Haloacid_Dehalogenase"/>
    <property type="match status" value="1"/>
</dbReference>
<feature type="compositionally biased region" description="Acidic residues" evidence="1">
    <location>
        <begin position="242"/>
        <end position="253"/>
    </location>
</feature>
<dbReference type="AlphaFoldDB" id="A0A8H7ZBH4"/>
<protein>
    <submittedName>
        <fullName evidence="2">HAD superfamily hydrolase</fullName>
    </submittedName>
</protein>
<dbReference type="NCBIfam" id="TIGR01549">
    <property type="entry name" value="HAD-SF-IA-v1"/>
    <property type="match status" value="1"/>
</dbReference>
<gene>
    <name evidence="2" type="ORF">I7I52_02918</name>
</gene>
<dbReference type="CDD" id="cd01427">
    <property type="entry name" value="HAD_like"/>
    <property type="match status" value="1"/>
</dbReference>
<dbReference type="Gene3D" id="3.40.50.1000">
    <property type="entry name" value="HAD superfamily/HAD-like"/>
    <property type="match status" value="1"/>
</dbReference>
<comment type="caution">
    <text evidence="2">The sequence shown here is derived from an EMBL/GenBank/DDBJ whole genome shotgun (WGS) entry which is preliminary data.</text>
</comment>
<sequence>MLPTRVMSAAVSSSLRPWRFAPLRPDASNEGNKATLKGVVFDVDGTLCLPQNYMFQEMRSALGIDKSVDIIGHIRSLPTQEDRTAAITRIRNIEREAMVKQVPQPGLLELMDYLQSKALKRALCTRNFETPVNHLLTTHLPTHEFLPIITRDTPDILPKPDPAGILHIAKEWGTKPEDLIMVGDSLDDMTAGHLAGAATILLLNDHNRALKEHEHTHMWVKRLDDIISILEDGVADPAENPKDDDDDEWVNEQ</sequence>
<dbReference type="EMBL" id="JAEVHI010000001">
    <property type="protein sequence ID" value="KAG5304544.1"/>
    <property type="molecule type" value="Genomic_DNA"/>
</dbReference>
<dbReference type="SFLD" id="SFLDG01129">
    <property type="entry name" value="C1.5:_HAD__Beta-PGM__Phosphata"/>
    <property type="match status" value="1"/>
</dbReference>
<dbReference type="OrthoDB" id="426235at2759"/>
<dbReference type="GO" id="GO:0016791">
    <property type="term" value="F:phosphatase activity"/>
    <property type="evidence" value="ECO:0007669"/>
    <property type="project" value="UniProtKB-ARBA"/>
</dbReference>